<comment type="subcellular location">
    <subcellularLocation>
        <location evidence="10">Cell inner membrane</location>
    </subcellularLocation>
    <subcellularLocation>
        <location evidence="2">Cell membrane</location>
        <topology evidence="2">Single-pass membrane protein</topology>
    </subcellularLocation>
</comment>
<dbReference type="PANTHER" id="PTHR35091">
    <property type="entry name" value="FLAGELLAR PROTEIN FLIL"/>
    <property type="match status" value="1"/>
</dbReference>
<evidence type="ECO:0000313" key="11">
    <source>
        <dbReference type="EMBL" id="PYF11997.1"/>
    </source>
</evidence>
<dbReference type="RefSeq" id="WP_110804584.1">
    <property type="nucleotide sequence ID" value="NZ_QJTK01000002.1"/>
</dbReference>
<name>A0A318UG18_9RHOB</name>
<evidence type="ECO:0000256" key="2">
    <source>
        <dbReference type="ARBA" id="ARBA00004162"/>
    </source>
</evidence>
<gene>
    <name evidence="11" type="ORF">C8J30_102312</name>
</gene>
<dbReference type="InterPro" id="IPR005503">
    <property type="entry name" value="FliL"/>
</dbReference>
<keyword evidence="9 10" id="KW-0472">Membrane</keyword>
<keyword evidence="7 10" id="KW-0283">Flagellar rotation</keyword>
<protein>
    <recommendedName>
        <fullName evidence="10">Flagellar protein FliL</fullName>
    </recommendedName>
</protein>
<evidence type="ECO:0000256" key="8">
    <source>
        <dbReference type="ARBA" id="ARBA00022989"/>
    </source>
</evidence>
<evidence type="ECO:0000256" key="9">
    <source>
        <dbReference type="ARBA" id="ARBA00023136"/>
    </source>
</evidence>
<reference evidence="11 12" key="1">
    <citation type="submission" date="2018-06" db="EMBL/GenBank/DDBJ databases">
        <title>Genomic Encyclopedia of Type Strains, Phase III (KMG-III): the genomes of soil and plant-associated and newly described type strains.</title>
        <authorList>
            <person name="Whitman W."/>
        </authorList>
    </citation>
    <scope>NUCLEOTIDE SEQUENCE [LARGE SCALE GENOMIC DNA]</scope>
    <source>
        <strain evidence="11 12">JA737</strain>
    </source>
</reference>
<dbReference type="Proteomes" id="UP000247727">
    <property type="component" value="Unassembled WGS sequence"/>
</dbReference>
<keyword evidence="4" id="KW-1003">Cell membrane</keyword>
<evidence type="ECO:0000256" key="1">
    <source>
        <dbReference type="ARBA" id="ARBA00002254"/>
    </source>
</evidence>
<organism evidence="11 12">
    <name type="scientific">Rhodobacter viridis</name>
    <dbReference type="NCBI Taxonomy" id="1054202"/>
    <lineage>
        <taxon>Bacteria</taxon>
        <taxon>Pseudomonadati</taxon>
        <taxon>Pseudomonadota</taxon>
        <taxon>Alphaproteobacteria</taxon>
        <taxon>Rhodobacterales</taxon>
        <taxon>Rhodobacter group</taxon>
        <taxon>Rhodobacter</taxon>
    </lineage>
</organism>
<keyword evidence="6 10" id="KW-0812">Transmembrane</keyword>
<keyword evidence="11" id="KW-0282">Flagellum</keyword>
<keyword evidence="8 10" id="KW-1133">Transmembrane helix</keyword>
<keyword evidence="11" id="KW-0966">Cell projection</keyword>
<keyword evidence="5 10" id="KW-0145">Chemotaxis</keyword>
<evidence type="ECO:0000256" key="6">
    <source>
        <dbReference type="ARBA" id="ARBA00022692"/>
    </source>
</evidence>
<dbReference type="Pfam" id="PF03748">
    <property type="entry name" value="FliL"/>
    <property type="match status" value="1"/>
</dbReference>
<dbReference type="GO" id="GO:0009425">
    <property type="term" value="C:bacterial-type flagellum basal body"/>
    <property type="evidence" value="ECO:0007669"/>
    <property type="project" value="InterPro"/>
</dbReference>
<accession>A0A318UG18</accession>
<comment type="function">
    <text evidence="1 10">Controls the rotational direction of flagella during chemotaxis.</text>
</comment>
<evidence type="ECO:0000256" key="3">
    <source>
        <dbReference type="ARBA" id="ARBA00008281"/>
    </source>
</evidence>
<sequence>MAEPATEGEEAPKKKSKLPILIGLVLMLLLGGGAFYAMYSGLIFGSSEPAAEGEAAATAEGGGEHGEGGEGGAGLPGVAFVALDPMVISLNDAKARHLRFSAQLEVAPAHQAEVEALKPRVMDVLNGFLRAVEMKDLEDPSALLRLRAQMLRRVQIVVGEGKVNDLLIVEFVMN</sequence>
<evidence type="ECO:0000256" key="10">
    <source>
        <dbReference type="RuleBase" id="RU364125"/>
    </source>
</evidence>
<evidence type="ECO:0000256" key="7">
    <source>
        <dbReference type="ARBA" id="ARBA00022779"/>
    </source>
</evidence>
<evidence type="ECO:0000256" key="4">
    <source>
        <dbReference type="ARBA" id="ARBA00022475"/>
    </source>
</evidence>
<dbReference type="GO" id="GO:0005886">
    <property type="term" value="C:plasma membrane"/>
    <property type="evidence" value="ECO:0007669"/>
    <property type="project" value="UniProtKB-SubCell"/>
</dbReference>
<proteinExistence type="inferred from homology"/>
<dbReference type="PANTHER" id="PTHR35091:SF2">
    <property type="entry name" value="FLAGELLAR PROTEIN FLIL"/>
    <property type="match status" value="1"/>
</dbReference>
<evidence type="ECO:0000256" key="5">
    <source>
        <dbReference type="ARBA" id="ARBA00022500"/>
    </source>
</evidence>
<keyword evidence="10" id="KW-0997">Cell inner membrane</keyword>
<feature type="transmembrane region" description="Helical" evidence="10">
    <location>
        <begin position="20"/>
        <end position="39"/>
    </location>
</feature>
<dbReference type="GO" id="GO:0071978">
    <property type="term" value="P:bacterial-type flagellum-dependent swarming motility"/>
    <property type="evidence" value="ECO:0007669"/>
    <property type="project" value="TreeGrafter"/>
</dbReference>
<comment type="caution">
    <text evidence="11">The sequence shown here is derived from an EMBL/GenBank/DDBJ whole genome shotgun (WGS) entry which is preliminary data.</text>
</comment>
<dbReference type="EMBL" id="QJTK01000002">
    <property type="protein sequence ID" value="PYF11997.1"/>
    <property type="molecule type" value="Genomic_DNA"/>
</dbReference>
<keyword evidence="11" id="KW-0969">Cilium</keyword>
<dbReference type="OrthoDB" id="7619358at2"/>
<dbReference type="GO" id="GO:0006935">
    <property type="term" value="P:chemotaxis"/>
    <property type="evidence" value="ECO:0007669"/>
    <property type="project" value="UniProtKB-KW"/>
</dbReference>
<comment type="similarity">
    <text evidence="3 10">Belongs to the FliL family.</text>
</comment>
<keyword evidence="12" id="KW-1185">Reference proteome</keyword>
<evidence type="ECO:0000313" key="12">
    <source>
        <dbReference type="Proteomes" id="UP000247727"/>
    </source>
</evidence>
<dbReference type="AlphaFoldDB" id="A0A318UG18"/>